<reference evidence="1 2" key="1">
    <citation type="submission" date="2018-06" db="EMBL/GenBank/DDBJ databases">
        <authorList>
            <consortium name="Pathogen Informatics"/>
            <person name="Doyle S."/>
        </authorList>
    </citation>
    <scope>NUCLEOTIDE SEQUENCE [LARGE SCALE GENOMIC DNA]</scope>
    <source>
        <strain evidence="1 2">NCTC8985</strain>
    </source>
</reference>
<evidence type="ECO:0000313" key="1">
    <source>
        <dbReference type="EMBL" id="STI78175.1"/>
    </source>
</evidence>
<sequence length="79" mass="9231">MSKDAAERLRELVAHEVERQGELEGIRRNESFLKDVLANWLRFLIRLNSWKASRRSSNCWRTASEKQCAISQPLSGMLR</sequence>
<dbReference type="Proteomes" id="UP000254405">
    <property type="component" value="Unassembled WGS sequence"/>
</dbReference>
<dbReference type="EMBL" id="UGCO01000001">
    <property type="protein sequence ID" value="STI78175.1"/>
    <property type="molecule type" value="Genomic_DNA"/>
</dbReference>
<proteinExistence type="predicted"/>
<name>A0A376TLR5_ECOLX</name>
<evidence type="ECO:0000313" key="2">
    <source>
        <dbReference type="Proteomes" id="UP000254405"/>
    </source>
</evidence>
<protein>
    <submittedName>
        <fullName evidence="1">Uncharacterized protein</fullName>
    </submittedName>
</protein>
<accession>A0A376TLR5</accession>
<organism evidence="1 2">
    <name type="scientific">Escherichia coli</name>
    <dbReference type="NCBI Taxonomy" id="562"/>
    <lineage>
        <taxon>Bacteria</taxon>
        <taxon>Pseudomonadati</taxon>
        <taxon>Pseudomonadota</taxon>
        <taxon>Gammaproteobacteria</taxon>
        <taxon>Enterobacterales</taxon>
        <taxon>Enterobacteriaceae</taxon>
        <taxon>Escherichia</taxon>
    </lineage>
</organism>
<gene>
    <name evidence="1" type="ORF">NCTC8985_03496</name>
</gene>
<dbReference type="AlphaFoldDB" id="A0A376TLR5"/>